<evidence type="ECO:0008006" key="3">
    <source>
        <dbReference type="Google" id="ProtNLM"/>
    </source>
</evidence>
<evidence type="ECO:0000313" key="1">
    <source>
        <dbReference type="EMBL" id="KAH7160527.1"/>
    </source>
</evidence>
<dbReference type="OrthoDB" id="9978204at2759"/>
<sequence>MLSSPRITVLGLDPSQRSYILNGNTFQQDAIVSFAGWQYAVFYSPKPNDPGHKVLFIHLARRRLPGGDWEHIVFEDYKQTVDDGHNTVQMGICPGDGTIHLSYDHHCDNLKYKHSVKGLARKPEVFSWAADLFSATVDQLPGLPNADYHFEALTYPRFGNLGEDMFFSARNGQAGLGDDLLYVYRAATGSYEYVGKHLKGVKNNPYVHGMDYRSGKLHVTWVYRGFVYYEGWDDPPGTTHSQHAGPNGAENNYNICYAYSDDGGYTWKNGKEETIAHLREGESVAPDSPGIMAFDIPKRSGLMNQESQAVDHDGGVHVLNRRLVDGDIFWTRFYRAPSGQWTENTICPVPSNSRGCIAVSKQGDVYMVLPNPSTCSLRIYKSPSSSGFSRCSEVWVGVGYVGEPLVDRQRFEEEGVLSIFVIAMGKQPSTERSVVVLDFML</sequence>
<name>A0A9P9FET4_9HYPO</name>
<proteinExistence type="predicted"/>
<dbReference type="Pfam" id="PF15892">
    <property type="entry name" value="BNR_4"/>
    <property type="match status" value="1"/>
</dbReference>
<dbReference type="AlphaFoldDB" id="A0A9P9FET4"/>
<protein>
    <recommendedName>
        <fullName evidence="3">Dockerin type 1</fullName>
    </recommendedName>
</protein>
<evidence type="ECO:0000313" key="2">
    <source>
        <dbReference type="Proteomes" id="UP000717696"/>
    </source>
</evidence>
<dbReference type="Proteomes" id="UP000717696">
    <property type="component" value="Unassembled WGS sequence"/>
</dbReference>
<dbReference type="SUPFAM" id="SSF50939">
    <property type="entry name" value="Sialidases"/>
    <property type="match status" value="1"/>
</dbReference>
<comment type="caution">
    <text evidence="1">The sequence shown here is derived from an EMBL/GenBank/DDBJ whole genome shotgun (WGS) entry which is preliminary data.</text>
</comment>
<dbReference type="EMBL" id="JAGMUU010000002">
    <property type="protein sequence ID" value="KAH7160527.1"/>
    <property type="molecule type" value="Genomic_DNA"/>
</dbReference>
<dbReference type="InterPro" id="IPR036278">
    <property type="entry name" value="Sialidase_sf"/>
</dbReference>
<organism evidence="1 2">
    <name type="scientific">Dactylonectria estremocensis</name>
    <dbReference type="NCBI Taxonomy" id="1079267"/>
    <lineage>
        <taxon>Eukaryota</taxon>
        <taxon>Fungi</taxon>
        <taxon>Dikarya</taxon>
        <taxon>Ascomycota</taxon>
        <taxon>Pezizomycotina</taxon>
        <taxon>Sordariomycetes</taxon>
        <taxon>Hypocreomycetidae</taxon>
        <taxon>Hypocreales</taxon>
        <taxon>Nectriaceae</taxon>
        <taxon>Dactylonectria</taxon>
    </lineage>
</organism>
<accession>A0A9P9FET4</accession>
<gene>
    <name evidence="1" type="ORF">B0J13DRAFT_592746</name>
</gene>
<keyword evidence="2" id="KW-1185">Reference proteome</keyword>
<reference evidence="1" key="1">
    <citation type="journal article" date="2021" name="Nat. Commun.">
        <title>Genetic determinants of endophytism in the Arabidopsis root mycobiome.</title>
        <authorList>
            <person name="Mesny F."/>
            <person name="Miyauchi S."/>
            <person name="Thiergart T."/>
            <person name="Pickel B."/>
            <person name="Atanasova L."/>
            <person name="Karlsson M."/>
            <person name="Huettel B."/>
            <person name="Barry K.W."/>
            <person name="Haridas S."/>
            <person name="Chen C."/>
            <person name="Bauer D."/>
            <person name="Andreopoulos W."/>
            <person name="Pangilinan J."/>
            <person name="LaButti K."/>
            <person name="Riley R."/>
            <person name="Lipzen A."/>
            <person name="Clum A."/>
            <person name="Drula E."/>
            <person name="Henrissat B."/>
            <person name="Kohler A."/>
            <person name="Grigoriev I.V."/>
            <person name="Martin F.M."/>
            <person name="Hacquard S."/>
        </authorList>
    </citation>
    <scope>NUCLEOTIDE SEQUENCE</scope>
    <source>
        <strain evidence="1">MPI-CAGE-AT-0021</strain>
    </source>
</reference>